<feature type="active site" description="Charge relay system" evidence="8 9">
    <location>
        <position position="270"/>
    </location>
</feature>
<dbReference type="SUPFAM" id="SSF52025">
    <property type="entry name" value="PA domain"/>
    <property type="match status" value="1"/>
</dbReference>
<feature type="domain" description="Peptidase S8/S53" evidence="11">
    <location>
        <begin position="195"/>
        <end position="645"/>
    </location>
</feature>
<dbReference type="InterPro" id="IPR023828">
    <property type="entry name" value="Peptidase_S8_Ser-AS"/>
</dbReference>
<protein>
    <recommendedName>
        <fullName evidence="17">Peptidase S8/S53 domain-containing protein</fullName>
    </recommendedName>
</protein>
<dbReference type="eggNOG" id="COG1404">
    <property type="taxonomic scope" value="Bacteria"/>
</dbReference>
<dbReference type="InterPro" id="IPR010259">
    <property type="entry name" value="S8pro/Inhibitor_I9"/>
</dbReference>
<feature type="domain" description="PA" evidence="12">
    <location>
        <begin position="442"/>
        <end position="524"/>
    </location>
</feature>
<dbReference type="Gene3D" id="2.60.40.1710">
    <property type="entry name" value="Subtilisin-like superfamily"/>
    <property type="match status" value="1"/>
</dbReference>
<evidence type="ECO:0000259" key="12">
    <source>
        <dbReference type="Pfam" id="PF02225"/>
    </source>
</evidence>
<dbReference type="MEROPS" id="S08.142"/>
<dbReference type="Gene3D" id="2.60.40.4070">
    <property type="match status" value="1"/>
</dbReference>
<evidence type="ECO:0000259" key="14">
    <source>
        <dbReference type="Pfam" id="PF06280"/>
    </source>
</evidence>
<evidence type="ECO:0000313" key="16">
    <source>
        <dbReference type="Proteomes" id="UP000016464"/>
    </source>
</evidence>
<reference evidence="15 16" key="1">
    <citation type="journal article" date="2013" name="Genome Announc.">
        <title>Draft Genome Sequence of Exiguobacterium pavilionensis Strain RW-2, with Wide Thermal, Salinity, and pH Tolerance, Isolated from Modern Freshwater Microbialites.</title>
        <authorList>
            <person name="White R.A.III."/>
            <person name="Grassa C.J."/>
            <person name="Suttle C.A."/>
        </authorList>
    </citation>
    <scope>NUCLEOTIDE SEQUENCE [LARGE SCALE GENOMIC DNA]</scope>
    <source>
        <strain evidence="15 16">RW-2</strain>
    </source>
</reference>
<dbReference type="GO" id="GO:0006508">
    <property type="term" value="P:proteolysis"/>
    <property type="evidence" value="ECO:0007669"/>
    <property type="project" value="UniProtKB-KW"/>
</dbReference>
<sequence length="1241" mass="133127">MKSAIIFHKWIYFFKKRLEDTKLPQPKFYLNVSLATCLALTPGLLGLGAEPVLAKPSVKQSVSSTDKHEKLRVVVELVGAPAIEQAKKKGKKFNELTKTEKDGAQKLVKAEQKKAKAAISKKGVKAVTLEEFTTVFNGFSTMLTATDVKKVEALPEVASVHVVNEYERPEVKPDMVTSNGMVQSQQTWGDYGFTGEGTIVAVIDTGVDADHRDFRLTDDSKAELSQTEVETAVSTFGMPGAYINEKVPYAYNYYDENDDIRDDSPGASMHGMHVSGTVAANGDEAAGGLKGVAPEAQVLGLKVFSNDPNYASTYGDIYIKAIDDAIKLGADVINMSLGSTAGFVDADSPEQQAVQRAVDNGVFMSISAGNSAYFGNGYDLPYADNPDTGVVGAPSVSSASTSVASLENDQIQLDAFSVKSGDATDKIGWKKQDGPAFTQGNYDLVYVGDGQPSQYVGKDVKGKIVLAVRDGSYFYSNIQQTAEANGAAGVIVRGAVGHGDYVSMALANPKIPMASLSIKDGNTLQQRLLAGEQMTIGFAGDRLSVTNGAAGQLSNFTSWGMTPNLDFKPEISAPGGQIFSTLNDNQYGLMSGTSMAAPHVAGGAALVLERVDRDFNLTGTARVTMAKNLLINTSKAVTDIGPLNKQLQQNLPYTPRRGGAGLMQLHAAVSTPAIAYEKKTKEAKVALKELNRSKATFTLVVENLSDKAVSYNVSSSLQTDLAIEQTAGLVQNAMEAQALENAKVTVNGKKVSTVKVKPNAKVELKVALDVSKAKVLNPKTLDGLVPAKDVFENGYFVDGFVRLTDVNGPEGNPSLVVPFVGFEGDWGKAPIFDASIYEDGSFYEVSGMVDQTGNYLGSNLDESVSADAIAFSPDKDGSKDVAVPVFSLLRNAKDVKYRIVDEAGNVVRTLFQDEELRKNYFDGGANTPYYYSAAYTWDGQLNGKPAPAGKYFYEIEGSIDYMKKQAQTLRFPVKVDYTDPTFTTKWQGESLAVQAKDEFSGIHSVEYFLNGKSVAKQADGKAYTFTGVSDADQVSVRVVDHAGNSMTKTVAYSTDADKPGVFVNAPLALTPYATSVVPVAGTIQDASAIQSFQVDGVDVPLTWDDAKKEHIFDTTRTFADGVHKLRFVAEDAAGNVANFQRAIFVDTTPAVIELGKLPKKIGKKQTSVDVAVTVKDNFDEVKLVVNGDLKFSQALKAPYEMRSFAKTQTVTLPVTSGENTFTFEATDLAGNVTTKTITLVK</sequence>
<dbReference type="PATRIC" id="fig|1345023.5.peg.514"/>
<dbReference type="Pfam" id="PF06280">
    <property type="entry name" value="fn3_5"/>
    <property type="match status" value="1"/>
</dbReference>
<evidence type="ECO:0008006" key="17">
    <source>
        <dbReference type="Google" id="ProtNLM"/>
    </source>
</evidence>
<evidence type="ECO:0000259" key="13">
    <source>
        <dbReference type="Pfam" id="PF05922"/>
    </source>
</evidence>
<dbReference type="STRING" id="1385984.GCA_000702565_01098"/>
<organism evidence="15 16">
    <name type="scientific">Exiguobacterium chiriqhucha RW-2</name>
    <dbReference type="NCBI Taxonomy" id="1345023"/>
    <lineage>
        <taxon>Bacteria</taxon>
        <taxon>Bacillati</taxon>
        <taxon>Bacillota</taxon>
        <taxon>Bacilli</taxon>
        <taxon>Bacillales</taxon>
        <taxon>Bacillales Family XII. Incertae Sedis</taxon>
        <taxon>Exiguobacterium</taxon>
    </lineage>
</organism>
<dbReference type="SUPFAM" id="SSF52743">
    <property type="entry name" value="Subtilisin-like"/>
    <property type="match status" value="1"/>
</dbReference>
<keyword evidence="2" id="KW-0964">Secreted</keyword>
<dbReference type="AlphaFoldDB" id="U1LLH2"/>
<dbReference type="Gene3D" id="2.60.40.10">
    <property type="entry name" value="Immunoglobulins"/>
    <property type="match status" value="1"/>
</dbReference>
<keyword evidence="5" id="KW-0677">Repeat</keyword>
<dbReference type="InterPro" id="IPR003137">
    <property type="entry name" value="PA_domain"/>
</dbReference>
<evidence type="ECO:0000259" key="11">
    <source>
        <dbReference type="Pfam" id="PF00082"/>
    </source>
</evidence>
<dbReference type="PANTHER" id="PTHR43399:SF4">
    <property type="entry name" value="CELL WALL-ASSOCIATED PROTEASE"/>
    <property type="match status" value="1"/>
</dbReference>
<keyword evidence="3 9" id="KW-0645">Protease</keyword>
<evidence type="ECO:0000313" key="15">
    <source>
        <dbReference type="EMBL" id="ERG68413.1"/>
    </source>
</evidence>
<evidence type="ECO:0000256" key="10">
    <source>
        <dbReference type="RuleBase" id="RU003355"/>
    </source>
</evidence>
<dbReference type="InterPro" id="IPR000209">
    <property type="entry name" value="Peptidase_S8/S53_dom"/>
</dbReference>
<dbReference type="PROSITE" id="PS00137">
    <property type="entry name" value="SUBTILASE_HIS"/>
    <property type="match status" value="1"/>
</dbReference>
<comment type="caution">
    <text evidence="15">The sequence shown here is derived from an EMBL/GenBank/DDBJ whole genome shotgun (WGS) entry which is preliminary data.</text>
</comment>
<dbReference type="InterPro" id="IPR010435">
    <property type="entry name" value="C5a/SBT2-like_Fn3"/>
</dbReference>
<keyword evidence="7 9" id="KW-0720">Serine protease</keyword>
<gene>
    <name evidence="15" type="ORF">M467_14125</name>
</gene>
<dbReference type="PANTHER" id="PTHR43399">
    <property type="entry name" value="SUBTILISIN-RELATED"/>
    <property type="match status" value="1"/>
</dbReference>
<dbReference type="Gene3D" id="3.40.50.200">
    <property type="entry name" value="Peptidase S8/S53 domain"/>
    <property type="match status" value="1"/>
</dbReference>
<evidence type="ECO:0000256" key="5">
    <source>
        <dbReference type="ARBA" id="ARBA00022737"/>
    </source>
</evidence>
<dbReference type="GO" id="GO:0016020">
    <property type="term" value="C:membrane"/>
    <property type="evidence" value="ECO:0007669"/>
    <property type="project" value="InterPro"/>
</dbReference>
<proteinExistence type="inferred from homology"/>
<name>U1LLH2_9BACL</name>
<comment type="similarity">
    <text evidence="1 9 10">Belongs to the peptidase S8 family.</text>
</comment>
<dbReference type="InterPro" id="IPR022398">
    <property type="entry name" value="Peptidase_S8_His-AS"/>
</dbReference>
<dbReference type="PROSITE" id="PS00136">
    <property type="entry name" value="SUBTILASE_ASP"/>
    <property type="match status" value="1"/>
</dbReference>
<keyword evidence="4" id="KW-0732">Signal</keyword>
<dbReference type="Pfam" id="PF05922">
    <property type="entry name" value="Inhibitor_I9"/>
    <property type="match status" value="1"/>
</dbReference>
<evidence type="ECO:0000256" key="7">
    <source>
        <dbReference type="ARBA" id="ARBA00022825"/>
    </source>
</evidence>
<dbReference type="PROSITE" id="PS51892">
    <property type="entry name" value="SUBTILASE"/>
    <property type="match status" value="1"/>
</dbReference>
<accession>U1LLH2</accession>
<dbReference type="InterPro" id="IPR023827">
    <property type="entry name" value="Peptidase_S8_Asp-AS"/>
</dbReference>
<dbReference type="PRINTS" id="PR00723">
    <property type="entry name" value="SUBTILISIN"/>
</dbReference>
<keyword evidence="16" id="KW-1185">Reference proteome</keyword>
<dbReference type="Proteomes" id="UP000016464">
    <property type="component" value="Unassembled WGS sequence"/>
</dbReference>
<evidence type="ECO:0000256" key="3">
    <source>
        <dbReference type="ARBA" id="ARBA00022670"/>
    </source>
</evidence>
<evidence type="ECO:0000256" key="1">
    <source>
        <dbReference type="ARBA" id="ARBA00011073"/>
    </source>
</evidence>
<dbReference type="InterPro" id="IPR036852">
    <property type="entry name" value="Peptidase_S8/S53_dom_sf"/>
</dbReference>
<feature type="domain" description="C5a peptidase/Subtilisin-like protease SBT2-like Fn3-like" evidence="14">
    <location>
        <begin position="685"/>
        <end position="820"/>
    </location>
</feature>
<dbReference type="EMBL" id="ATCL01000009">
    <property type="protein sequence ID" value="ERG68413.1"/>
    <property type="molecule type" value="Genomic_DNA"/>
</dbReference>
<dbReference type="InterPro" id="IPR034216">
    <property type="entry name" value="C5a_Peptidase"/>
</dbReference>
<evidence type="ECO:0000256" key="9">
    <source>
        <dbReference type="PROSITE-ProRule" id="PRU01240"/>
    </source>
</evidence>
<keyword evidence="6 9" id="KW-0378">Hydrolase</keyword>
<feature type="active site" description="Charge relay system" evidence="8 9">
    <location>
        <position position="594"/>
    </location>
</feature>
<dbReference type="Pfam" id="PF02225">
    <property type="entry name" value="PA"/>
    <property type="match status" value="1"/>
</dbReference>
<dbReference type="Pfam" id="PF00082">
    <property type="entry name" value="Peptidase_S8"/>
    <property type="match status" value="1"/>
</dbReference>
<dbReference type="PROSITE" id="PS00138">
    <property type="entry name" value="SUBTILASE_SER"/>
    <property type="match status" value="1"/>
</dbReference>
<dbReference type="Gene3D" id="3.50.30.30">
    <property type="match status" value="1"/>
</dbReference>
<dbReference type="InterPro" id="IPR046450">
    <property type="entry name" value="PA_dom_sf"/>
</dbReference>
<dbReference type="InterPro" id="IPR051048">
    <property type="entry name" value="Peptidase_S8/S53_subtilisin"/>
</dbReference>
<dbReference type="InterPro" id="IPR013783">
    <property type="entry name" value="Ig-like_fold"/>
</dbReference>
<dbReference type="InterPro" id="IPR015500">
    <property type="entry name" value="Peptidase_S8_subtilisin-rel"/>
</dbReference>
<evidence type="ECO:0000256" key="8">
    <source>
        <dbReference type="PIRSR" id="PIRSR615500-1"/>
    </source>
</evidence>
<feature type="active site" description="Charge relay system" evidence="8 9">
    <location>
        <position position="204"/>
    </location>
</feature>
<evidence type="ECO:0000256" key="2">
    <source>
        <dbReference type="ARBA" id="ARBA00022525"/>
    </source>
</evidence>
<dbReference type="CDD" id="cd07475">
    <property type="entry name" value="Peptidases_S8_C5a_Peptidase"/>
    <property type="match status" value="1"/>
</dbReference>
<dbReference type="GO" id="GO:0004252">
    <property type="term" value="F:serine-type endopeptidase activity"/>
    <property type="evidence" value="ECO:0007669"/>
    <property type="project" value="UniProtKB-UniRule"/>
</dbReference>
<evidence type="ECO:0000256" key="4">
    <source>
        <dbReference type="ARBA" id="ARBA00022729"/>
    </source>
</evidence>
<evidence type="ECO:0000256" key="6">
    <source>
        <dbReference type="ARBA" id="ARBA00022801"/>
    </source>
</evidence>
<feature type="domain" description="Inhibitor I9" evidence="13">
    <location>
        <begin position="118"/>
        <end position="161"/>
    </location>
</feature>